<dbReference type="EMBL" id="HBGV01013573">
    <property type="protein sequence ID" value="CAD9503345.1"/>
    <property type="molecule type" value="Transcribed_RNA"/>
</dbReference>
<keyword evidence="1" id="KW-0732">Signal</keyword>
<dbReference type="PANTHER" id="PTHR46167:SF1">
    <property type="entry name" value="N-LYSINE METHYLTRANSFERASE KMT5A"/>
    <property type="match status" value="1"/>
</dbReference>
<dbReference type="EMBL" id="HBGV01013572">
    <property type="protein sequence ID" value="CAD9503342.1"/>
    <property type="molecule type" value="Transcribed_RNA"/>
</dbReference>
<dbReference type="GO" id="GO:0005700">
    <property type="term" value="C:polytene chromosome"/>
    <property type="evidence" value="ECO:0007669"/>
    <property type="project" value="TreeGrafter"/>
</dbReference>
<proteinExistence type="predicted"/>
<name>A0A6U0H0L2_9STRA</name>
<evidence type="ECO:0000259" key="2">
    <source>
        <dbReference type="PROSITE" id="PS50280"/>
    </source>
</evidence>
<evidence type="ECO:0000313" key="4">
    <source>
        <dbReference type="EMBL" id="CAD9503345.1"/>
    </source>
</evidence>
<dbReference type="Pfam" id="PF00856">
    <property type="entry name" value="SET"/>
    <property type="match status" value="1"/>
</dbReference>
<dbReference type="Gene3D" id="2.170.270.10">
    <property type="entry name" value="SET domain"/>
    <property type="match status" value="1"/>
</dbReference>
<dbReference type="PANTHER" id="PTHR46167">
    <property type="entry name" value="N-LYSINE METHYLTRANSFERASE KMT5A"/>
    <property type="match status" value="1"/>
</dbReference>
<accession>A0A6U0H0L2</accession>
<dbReference type="GO" id="GO:0005634">
    <property type="term" value="C:nucleus"/>
    <property type="evidence" value="ECO:0007669"/>
    <property type="project" value="TreeGrafter"/>
</dbReference>
<dbReference type="InterPro" id="IPR001214">
    <property type="entry name" value="SET_dom"/>
</dbReference>
<dbReference type="InterPro" id="IPR051760">
    <property type="entry name" value="KMT5A"/>
</dbReference>
<sequence length="199" mass="22401">MKASIPLLILGSVPVVAFTPGEAPPKYESIRPPLSQQCLAHRSAVISDISVKIASDTKGLGAFAKFPIKFGTYLGDYSGETMTLSEVQARFWGKRKKDAADEMWSRSRLLRGQSTTGNYLLQLVDGSFVDAEDGDLSTWTRFMNHANEETKACNVRPFLKTEMEGDTHRYPRFFAMRDIEAGEELCWDYGEYFTEQSFD</sequence>
<protein>
    <recommendedName>
        <fullName evidence="2">SET domain-containing protein</fullName>
    </recommendedName>
</protein>
<evidence type="ECO:0000313" key="3">
    <source>
        <dbReference type="EMBL" id="CAD9503342.1"/>
    </source>
</evidence>
<dbReference type="InterPro" id="IPR046341">
    <property type="entry name" value="SET_dom_sf"/>
</dbReference>
<dbReference type="GO" id="GO:0042799">
    <property type="term" value="F:histone H4K20 methyltransferase activity"/>
    <property type="evidence" value="ECO:0007669"/>
    <property type="project" value="TreeGrafter"/>
</dbReference>
<feature type="domain" description="SET" evidence="2">
    <location>
        <begin position="47"/>
        <end position="190"/>
    </location>
</feature>
<dbReference type="SMART" id="SM00317">
    <property type="entry name" value="SET"/>
    <property type="match status" value="1"/>
</dbReference>
<dbReference type="SUPFAM" id="SSF82199">
    <property type="entry name" value="SET domain"/>
    <property type="match status" value="1"/>
</dbReference>
<reference evidence="4" key="1">
    <citation type="submission" date="2021-01" db="EMBL/GenBank/DDBJ databases">
        <authorList>
            <person name="Corre E."/>
            <person name="Pelletier E."/>
            <person name="Niang G."/>
            <person name="Scheremetjew M."/>
            <person name="Finn R."/>
            <person name="Kale V."/>
            <person name="Holt S."/>
            <person name="Cochrane G."/>
            <person name="Meng A."/>
            <person name="Brown T."/>
            <person name="Cohen L."/>
        </authorList>
    </citation>
    <scope>NUCLEOTIDE SEQUENCE</scope>
    <source>
        <strain evidence="4">CCMP826</strain>
    </source>
</reference>
<evidence type="ECO:0000256" key="1">
    <source>
        <dbReference type="SAM" id="SignalP"/>
    </source>
</evidence>
<gene>
    <name evidence="3" type="ORF">HTAM1171_LOCUS8269</name>
    <name evidence="4" type="ORF">HTAM1171_LOCUS8270</name>
</gene>
<feature type="chain" id="PRO_5035585162" description="SET domain-containing protein" evidence="1">
    <location>
        <begin position="18"/>
        <end position="199"/>
    </location>
</feature>
<dbReference type="PROSITE" id="PS50280">
    <property type="entry name" value="SET"/>
    <property type="match status" value="1"/>
</dbReference>
<dbReference type="GO" id="GO:0006357">
    <property type="term" value="P:regulation of transcription by RNA polymerase II"/>
    <property type="evidence" value="ECO:0007669"/>
    <property type="project" value="TreeGrafter"/>
</dbReference>
<feature type="signal peptide" evidence="1">
    <location>
        <begin position="1"/>
        <end position="17"/>
    </location>
</feature>
<dbReference type="AlphaFoldDB" id="A0A6U0H0L2"/>
<organism evidence="4">
    <name type="scientific">Helicotheca tamesis</name>
    <dbReference type="NCBI Taxonomy" id="374047"/>
    <lineage>
        <taxon>Eukaryota</taxon>
        <taxon>Sar</taxon>
        <taxon>Stramenopiles</taxon>
        <taxon>Ochrophyta</taxon>
        <taxon>Bacillariophyta</taxon>
        <taxon>Mediophyceae</taxon>
        <taxon>Lithodesmiophycidae</taxon>
        <taxon>Lithodesmiales</taxon>
        <taxon>Lithodesmiaceae</taxon>
        <taxon>Helicotheca</taxon>
    </lineage>
</organism>